<dbReference type="Proteomes" id="UP000053259">
    <property type="component" value="Unassembled WGS sequence"/>
</dbReference>
<dbReference type="HOGENOM" id="CLU_1769514_0_0_1"/>
<dbReference type="RefSeq" id="XP_016210078.1">
    <property type="nucleotide sequence ID" value="XM_016362113.1"/>
</dbReference>
<organism evidence="2 3">
    <name type="scientific">Verruconis gallopava</name>
    <dbReference type="NCBI Taxonomy" id="253628"/>
    <lineage>
        <taxon>Eukaryota</taxon>
        <taxon>Fungi</taxon>
        <taxon>Dikarya</taxon>
        <taxon>Ascomycota</taxon>
        <taxon>Pezizomycotina</taxon>
        <taxon>Dothideomycetes</taxon>
        <taxon>Pleosporomycetidae</taxon>
        <taxon>Venturiales</taxon>
        <taxon>Sympoventuriaceae</taxon>
        <taxon>Verruconis</taxon>
    </lineage>
</organism>
<dbReference type="EMBL" id="KN847566">
    <property type="protein sequence ID" value="KIW00209.1"/>
    <property type="molecule type" value="Genomic_DNA"/>
</dbReference>
<feature type="chain" id="PRO_5002253751" evidence="1">
    <location>
        <begin position="19"/>
        <end position="147"/>
    </location>
</feature>
<reference evidence="2 3" key="1">
    <citation type="submission" date="2015-01" db="EMBL/GenBank/DDBJ databases">
        <title>The Genome Sequence of Ochroconis gallopava CBS43764.</title>
        <authorList>
            <consortium name="The Broad Institute Genomics Platform"/>
            <person name="Cuomo C."/>
            <person name="de Hoog S."/>
            <person name="Gorbushina A."/>
            <person name="Stielow B."/>
            <person name="Teixiera M."/>
            <person name="Abouelleil A."/>
            <person name="Chapman S.B."/>
            <person name="Priest M."/>
            <person name="Young S.K."/>
            <person name="Wortman J."/>
            <person name="Nusbaum C."/>
            <person name="Birren B."/>
        </authorList>
    </citation>
    <scope>NUCLEOTIDE SEQUENCE [LARGE SCALE GENOMIC DNA]</scope>
    <source>
        <strain evidence="2 3">CBS 43764</strain>
    </source>
</reference>
<sequence length="147" mass="15138">MLHFSLVAFTASAFLAVASPLDKRQYPITCSPSAPCLTYTGTKVFFAAQTDGSCPSVTAPPAVDLPAVTPTDQPELCFYPTLNYCQMGSSAAMTAMSSLATALYNAQSSGAVLCGATKTANLAIIPPASPVEVTPVSEITVEAQPGR</sequence>
<evidence type="ECO:0000313" key="3">
    <source>
        <dbReference type="Proteomes" id="UP000053259"/>
    </source>
</evidence>
<protein>
    <submittedName>
        <fullName evidence="2">Uncharacterized protein</fullName>
    </submittedName>
</protein>
<dbReference type="AlphaFoldDB" id="A0A0D2AM33"/>
<feature type="signal peptide" evidence="1">
    <location>
        <begin position="1"/>
        <end position="18"/>
    </location>
</feature>
<dbReference type="InParanoid" id="A0A0D2AM33"/>
<name>A0A0D2AM33_9PEZI</name>
<evidence type="ECO:0000313" key="2">
    <source>
        <dbReference type="EMBL" id="KIW00209.1"/>
    </source>
</evidence>
<proteinExistence type="predicted"/>
<dbReference type="VEuPathDB" id="FungiDB:PV09_08249"/>
<evidence type="ECO:0000256" key="1">
    <source>
        <dbReference type="SAM" id="SignalP"/>
    </source>
</evidence>
<keyword evidence="3" id="KW-1185">Reference proteome</keyword>
<dbReference type="GeneID" id="27316222"/>
<gene>
    <name evidence="2" type="ORF">PV09_08249</name>
</gene>
<accession>A0A0D2AM33</accession>
<keyword evidence="1" id="KW-0732">Signal</keyword>